<dbReference type="EMBL" id="KN847337">
    <property type="protein sequence ID" value="KIW41305.1"/>
    <property type="molecule type" value="Genomic_DNA"/>
</dbReference>
<evidence type="ECO:0000256" key="1">
    <source>
        <dbReference type="SAM" id="Phobius"/>
    </source>
</evidence>
<reference evidence="2 3" key="1">
    <citation type="submission" date="2015-01" db="EMBL/GenBank/DDBJ databases">
        <title>The Genome Sequence of Exophiala oligosperma CBS72588.</title>
        <authorList>
            <consortium name="The Broad Institute Genomics Platform"/>
            <person name="Cuomo C."/>
            <person name="de Hoog S."/>
            <person name="Gorbushina A."/>
            <person name="Stielow B."/>
            <person name="Teixiera M."/>
            <person name="Abouelleil A."/>
            <person name="Chapman S.B."/>
            <person name="Priest M."/>
            <person name="Young S.K."/>
            <person name="Wortman J."/>
            <person name="Nusbaum C."/>
            <person name="Birren B."/>
        </authorList>
    </citation>
    <scope>NUCLEOTIDE SEQUENCE [LARGE SCALE GENOMIC DNA]</scope>
    <source>
        <strain evidence="2 3">CBS 72588</strain>
    </source>
</reference>
<dbReference type="HOGENOM" id="CLU_092535_0_0_1"/>
<protein>
    <submittedName>
        <fullName evidence="2">Uncharacterized protein</fullName>
    </submittedName>
</protein>
<dbReference type="RefSeq" id="XP_016261521.1">
    <property type="nucleotide sequence ID" value="XM_016408041.1"/>
</dbReference>
<dbReference type="STRING" id="215243.A0A0D2DFV5"/>
<dbReference type="GeneID" id="27358951"/>
<feature type="transmembrane region" description="Helical" evidence="1">
    <location>
        <begin position="12"/>
        <end position="31"/>
    </location>
</feature>
<dbReference type="Proteomes" id="UP000053342">
    <property type="component" value="Unassembled WGS sequence"/>
</dbReference>
<feature type="transmembrane region" description="Helical" evidence="1">
    <location>
        <begin position="61"/>
        <end position="84"/>
    </location>
</feature>
<organism evidence="2 3">
    <name type="scientific">Exophiala oligosperma</name>
    <dbReference type="NCBI Taxonomy" id="215243"/>
    <lineage>
        <taxon>Eukaryota</taxon>
        <taxon>Fungi</taxon>
        <taxon>Dikarya</taxon>
        <taxon>Ascomycota</taxon>
        <taxon>Pezizomycotina</taxon>
        <taxon>Eurotiomycetes</taxon>
        <taxon>Chaetothyriomycetidae</taxon>
        <taxon>Chaetothyriales</taxon>
        <taxon>Herpotrichiellaceae</taxon>
        <taxon>Exophiala</taxon>
    </lineage>
</organism>
<name>A0A0D2DFV5_9EURO</name>
<keyword evidence="1" id="KW-1133">Transmembrane helix</keyword>
<dbReference type="VEuPathDB" id="FungiDB:PV06_06877"/>
<evidence type="ECO:0000313" key="3">
    <source>
        <dbReference type="Proteomes" id="UP000053342"/>
    </source>
</evidence>
<sequence length="167" mass="18241">MSTATSVGLRPSLALTIPLISSSLTVFYAIVEPTIFLPFINAAKVDAPAANKTVRLWWKDFLPAGLVTVFTIGLTGVAGGINAATHFPHYSLPRKLCFAGAAFSAGHFAYGYHISQVIKSICDEEEEKKGRSMEYVKKWLRVHLQRTLLTDLPALVCFAWVAFGPRG</sequence>
<proteinExistence type="predicted"/>
<dbReference type="AlphaFoldDB" id="A0A0D2DFV5"/>
<dbReference type="OrthoDB" id="1523883at2759"/>
<evidence type="ECO:0000313" key="2">
    <source>
        <dbReference type="EMBL" id="KIW41305.1"/>
    </source>
</evidence>
<gene>
    <name evidence="2" type="ORF">PV06_06877</name>
</gene>
<keyword evidence="1" id="KW-0472">Membrane</keyword>
<accession>A0A0D2DFV5</accession>
<keyword evidence="1" id="KW-0812">Transmembrane</keyword>
<keyword evidence="3" id="KW-1185">Reference proteome</keyword>
<feature type="transmembrane region" description="Helical" evidence="1">
    <location>
        <begin position="96"/>
        <end position="114"/>
    </location>
</feature>